<dbReference type="Proteomes" id="UP000321886">
    <property type="component" value="Unassembled WGS sequence"/>
</dbReference>
<proteinExistence type="predicted"/>
<comment type="caution">
    <text evidence="1">The sequence shown here is derived from an EMBL/GenBank/DDBJ whole genome shotgun (WGS) entry which is preliminary data.</text>
</comment>
<evidence type="ECO:0000313" key="1">
    <source>
        <dbReference type="EMBL" id="GEN55302.1"/>
    </source>
</evidence>
<keyword evidence="2" id="KW-1185">Reference proteome</keyword>
<dbReference type="AlphaFoldDB" id="A0A511WZ37"/>
<protein>
    <submittedName>
        <fullName evidence="1">Uncharacterized protein</fullName>
    </submittedName>
</protein>
<reference evidence="1 2" key="1">
    <citation type="submission" date="2019-07" db="EMBL/GenBank/DDBJ databases">
        <title>Whole genome shotgun sequence of Halobacillus faecis NBRC 103569.</title>
        <authorList>
            <person name="Hosoyama A."/>
            <person name="Uohara A."/>
            <person name="Ohji S."/>
            <person name="Ichikawa N."/>
        </authorList>
    </citation>
    <scope>NUCLEOTIDE SEQUENCE [LARGE SCALE GENOMIC DNA]</scope>
    <source>
        <strain evidence="1 2">NBRC 103569</strain>
    </source>
</reference>
<organism evidence="1 2">
    <name type="scientific">Halobacillus faecis</name>
    <dbReference type="NCBI Taxonomy" id="360184"/>
    <lineage>
        <taxon>Bacteria</taxon>
        <taxon>Bacillati</taxon>
        <taxon>Bacillota</taxon>
        <taxon>Bacilli</taxon>
        <taxon>Bacillales</taxon>
        <taxon>Bacillaceae</taxon>
        <taxon>Halobacillus</taxon>
    </lineage>
</organism>
<sequence length="76" mass="8770">MGEHVRNNGVSADEQTPFELQKRSLCRIFVGKVLHDPPLQKNMVKTFKILPLRAGFFSWEENDKKVSGEKWGDVVR</sequence>
<dbReference type="EMBL" id="BJYD01000035">
    <property type="protein sequence ID" value="GEN55302.1"/>
    <property type="molecule type" value="Genomic_DNA"/>
</dbReference>
<gene>
    <name evidence="1" type="ORF">HFA01_35640</name>
</gene>
<evidence type="ECO:0000313" key="2">
    <source>
        <dbReference type="Proteomes" id="UP000321886"/>
    </source>
</evidence>
<accession>A0A511WZ37</accession>
<name>A0A511WZ37_9BACI</name>